<feature type="domain" description="D-isomer specific 2-hydroxyacid dehydrogenase catalytic" evidence="4">
    <location>
        <begin position="5"/>
        <end position="318"/>
    </location>
</feature>
<accession>A0ABS3TX34</accession>
<keyword evidence="7" id="KW-1185">Reference proteome</keyword>
<evidence type="ECO:0000256" key="3">
    <source>
        <dbReference type="RuleBase" id="RU003719"/>
    </source>
</evidence>
<dbReference type="Pfam" id="PF02826">
    <property type="entry name" value="2-Hacid_dh_C"/>
    <property type="match status" value="1"/>
</dbReference>
<dbReference type="RefSeq" id="WP_208316098.1">
    <property type="nucleotide sequence ID" value="NZ_JAELYA010000009.1"/>
</dbReference>
<proteinExistence type="inferred from homology"/>
<gene>
    <name evidence="6" type="ORF">JFY56_21045</name>
</gene>
<evidence type="ECO:0000259" key="4">
    <source>
        <dbReference type="Pfam" id="PF00389"/>
    </source>
</evidence>
<evidence type="ECO:0000256" key="1">
    <source>
        <dbReference type="ARBA" id="ARBA00023002"/>
    </source>
</evidence>
<dbReference type="PANTHER" id="PTHR10996">
    <property type="entry name" value="2-HYDROXYACID DEHYDROGENASE-RELATED"/>
    <property type="match status" value="1"/>
</dbReference>
<organism evidence="6 7">
    <name type="scientific">Pseudomonas schmalbachii</name>
    <dbReference type="NCBI Taxonomy" id="2816993"/>
    <lineage>
        <taxon>Bacteria</taxon>
        <taxon>Pseudomonadati</taxon>
        <taxon>Pseudomonadota</taxon>
        <taxon>Gammaproteobacteria</taxon>
        <taxon>Pseudomonadales</taxon>
        <taxon>Pseudomonadaceae</taxon>
        <taxon>Pseudomonas</taxon>
    </lineage>
</organism>
<evidence type="ECO:0000256" key="2">
    <source>
        <dbReference type="ARBA" id="ARBA00023027"/>
    </source>
</evidence>
<comment type="similarity">
    <text evidence="3">Belongs to the D-isomer specific 2-hydroxyacid dehydrogenase family.</text>
</comment>
<evidence type="ECO:0000313" key="7">
    <source>
        <dbReference type="Proteomes" id="UP000669060"/>
    </source>
</evidence>
<name>A0ABS3TX34_9PSED</name>
<dbReference type="PROSITE" id="PS00671">
    <property type="entry name" value="D_2_HYDROXYACID_DH_3"/>
    <property type="match status" value="1"/>
</dbReference>
<reference evidence="6 7" key="1">
    <citation type="submission" date="2020-12" db="EMBL/GenBank/DDBJ databases">
        <title>Pseudomonas schmalbachii sp. nov. isolated from millipede gut.</title>
        <authorList>
            <person name="Shelomi M."/>
        </authorList>
    </citation>
    <scope>NUCLEOTIDE SEQUENCE [LARGE SCALE GENOMIC DNA]</scope>
    <source>
        <strain evidence="6 7">Milli4</strain>
    </source>
</reference>
<dbReference type="InterPro" id="IPR006140">
    <property type="entry name" value="D-isomer_DH_NAD-bd"/>
</dbReference>
<feature type="domain" description="D-isomer specific 2-hydroxyacid dehydrogenase NAD-binding" evidence="5">
    <location>
        <begin position="108"/>
        <end position="286"/>
    </location>
</feature>
<comment type="caution">
    <text evidence="6">The sequence shown here is derived from an EMBL/GenBank/DDBJ whole genome shotgun (WGS) entry which is preliminary data.</text>
</comment>
<dbReference type="InterPro" id="IPR029753">
    <property type="entry name" value="D-isomer_DH_CS"/>
</dbReference>
<dbReference type="Proteomes" id="UP000669060">
    <property type="component" value="Unassembled WGS sequence"/>
</dbReference>
<evidence type="ECO:0000259" key="5">
    <source>
        <dbReference type="Pfam" id="PF02826"/>
    </source>
</evidence>
<dbReference type="PANTHER" id="PTHR10996:SF283">
    <property type="entry name" value="GLYOXYLATE_HYDROXYPYRUVATE REDUCTASE B"/>
    <property type="match status" value="1"/>
</dbReference>
<keyword evidence="1 3" id="KW-0560">Oxidoreductase</keyword>
<dbReference type="InterPro" id="IPR006139">
    <property type="entry name" value="D-isomer_2_OHA_DH_cat_dom"/>
</dbReference>
<dbReference type="CDD" id="cd05301">
    <property type="entry name" value="GDH"/>
    <property type="match status" value="1"/>
</dbReference>
<dbReference type="SUPFAM" id="SSF51735">
    <property type="entry name" value="NAD(P)-binding Rossmann-fold domains"/>
    <property type="match status" value="1"/>
</dbReference>
<dbReference type="EMBL" id="JAELYA010000009">
    <property type="protein sequence ID" value="MBO3277708.1"/>
    <property type="molecule type" value="Genomic_DNA"/>
</dbReference>
<dbReference type="SUPFAM" id="SSF52283">
    <property type="entry name" value="Formate/glycerate dehydrogenase catalytic domain-like"/>
    <property type="match status" value="1"/>
</dbReference>
<keyword evidence="2" id="KW-0520">NAD</keyword>
<dbReference type="Gene3D" id="3.40.50.720">
    <property type="entry name" value="NAD(P)-binding Rossmann-like Domain"/>
    <property type="match status" value="2"/>
</dbReference>
<protein>
    <submittedName>
        <fullName evidence="6">D-glycerate dehydrogenase</fullName>
    </submittedName>
</protein>
<sequence length="325" mass="35751">MKKNVFVFSRLAPEHLERLRSQFNVTVLDPKLGDVDAQYAAALPETHGMIGVGRPLGAKQLEQAGKLEVISSVSVGYDNYDLAYLNQRGIPLTNTPDVLTESTADLGFALLLSAARRTAELDAWTKAGQWKRTVDTPQFGVDVYGKKLGILGLGRIGAAIARRGHLGFGMQVLYHGNNRKPELEQQFAARFCGFDELLGEADFVCVVVPLTDATRKLIGKRELELMKPSAILVNISRGQVIDEAALVEALQEKRILGAGLDVYEKEPLVESPLFALPNAVTLPHIGSATHETRRAMAECALENFESAIRGERPRNLVNPQVWRER</sequence>
<dbReference type="InterPro" id="IPR050223">
    <property type="entry name" value="D-isomer_2-hydroxyacid_DH"/>
</dbReference>
<evidence type="ECO:0000313" key="6">
    <source>
        <dbReference type="EMBL" id="MBO3277708.1"/>
    </source>
</evidence>
<dbReference type="Pfam" id="PF00389">
    <property type="entry name" value="2-Hacid_dh"/>
    <property type="match status" value="1"/>
</dbReference>
<dbReference type="InterPro" id="IPR036291">
    <property type="entry name" value="NAD(P)-bd_dom_sf"/>
</dbReference>